<dbReference type="Proteomes" id="UP000232188">
    <property type="component" value="Unassembled WGS sequence"/>
</dbReference>
<dbReference type="Proteomes" id="UP000232149">
    <property type="component" value="Unassembled WGS sequence"/>
</dbReference>
<dbReference type="EMBL" id="NPDU01000029">
    <property type="protein sequence ID" value="PJZ61577.1"/>
    <property type="molecule type" value="Genomic_DNA"/>
</dbReference>
<reference evidence="3 4" key="1">
    <citation type="submission" date="2017-07" db="EMBL/GenBank/DDBJ databases">
        <title>Leptospira spp. isolated from tropical soils.</title>
        <authorList>
            <person name="Thibeaux R."/>
            <person name="Iraola G."/>
            <person name="Ferres I."/>
            <person name="Bierque E."/>
            <person name="Girault D."/>
            <person name="Soupe-Gilbert M.-E."/>
            <person name="Picardeau M."/>
            <person name="Goarant C."/>
        </authorList>
    </citation>
    <scope>NUCLEOTIDE SEQUENCE [LARGE SCALE GENOMIC DNA]</scope>
    <source>
        <strain evidence="1 4">FH2-B-C1</strain>
        <strain evidence="2 3">FH2-B-D1</strain>
    </source>
</reference>
<evidence type="ECO:0000313" key="2">
    <source>
        <dbReference type="EMBL" id="PJZ61577.1"/>
    </source>
</evidence>
<protein>
    <submittedName>
        <fullName evidence="1">Uncharacterized protein</fullName>
    </submittedName>
</protein>
<evidence type="ECO:0000313" key="4">
    <source>
        <dbReference type="Proteomes" id="UP000232188"/>
    </source>
</evidence>
<keyword evidence="3" id="KW-1185">Reference proteome</keyword>
<dbReference type="AlphaFoldDB" id="A0A2M9YIZ7"/>
<evidence type="ECO:0000313" key="1">
    <source>
        <dbReference type="EMBL" id="PJZ51515.1"/>
    </source>
</evidence>
<evidence type="ECO:0000313" key="3">
    <source>
        <dbReference type="Proteomes" id="UP000232149"/>
    </source>
</evidence>
<comment type="caution">
    <text evidence="1">The sequence shown here is derived from an EMBL/GenBank/DDBJ whole genome shotgun (WGS) entry which is preliminary data.</text>
</comment>
<organism evidence="1 4">
    <name type="scientific">Leptospira adleri</name>
    <dbReference type="NCBI Taxonomy" id="2023186"/>
    <lineage>
        <taxon>Bacteria</taxon>
        <taxon>Pseudomonadati</taxon>
        <taxon>Spirochaetota</taxon>
        <taxon>Spirochaetia</taxon>
        <taxon>Leptospirales</taxon>
        <taxon>Leptospiraceae</taxon>
        <taxon>Leptospira</taxon>
    </lineage>
</organism>
<sequence>MPHENKLLDGLPQFNETDPIFKELFGDPSRPELSPVSNINDINVGAIYNSVEWHLRFQDLAVKSAVLSGAEQHFLEKWSALLGIPRPAGMDDSEFVGYIIGYVLSNEPTIPKIAEIFPKPDFSILRPDELGFATDVSASDLGLILPGPDTKAVSSIVTPDRGATYVLTNDISKLSDLQLTELNRILAAGVAAFAGETDG</sequence>
<gene>
    <name evidence="2" type="ORF">CH376_12375</name>
    <name evidence="1" type="ORF">CH380_19710</name>
</gene>
<accession>A0A2M9YIZ7</accession>
<dbReference type="RefSeq" id="WP_100787474.1">
    <property type="nucleotide sequence ID" value="NZ_NPDU01000029.1"/>
</dbReference>
<name>A0A2M9YIZ7_9LEPT</name>
<proteinExistence type="predicted"/>
<dbReference type="EMBL" id="NPDV01000023">
    <property type="protein sequence ID" value="PJZ51515.1"/>
    <property type="molecule type" value="Genomic_DNA"/>
</dbReference>